<dbReference type="Proteomes" id="UP000030653">
    <property type="component" value="Unassembled WGS sequence"/>
</dbReference>
<evidence type="ECO:0000313" key="1">
    <source>
        <dbReference type="EMBL" id="EJU02071.1"/>
    </source>
</evidence>
<gene>
    <name evidence="1" type="ORF">DACRYDRAFT_107018</name>
</gene>
<dbReference type="EMBL" id="JH795862">
    <property type="protein sequence ID" value="EJU02071.1"/>
    <property type="molecule type" value="Genomic_DNA"/>
</dbReference>
<organism evidence="1 2">
    <name type="scientific">Dacryopinax primogenitus (strain DJM 731)</name>
    <name type="common">Brown rot fungus</name>
    <dbReference type="NCBI Taxonomy" id="1858805"/>
    <lineage>
        <taxon>Eukaryota</taxon>
        <taxon>Fungi</taxon>
        <taxon>Dikarya</taxon>
        <taxon>Basidiomycota</taxon>
        <taxon>Agaricomycotina</taxon>
        <taxon>Dacrymycetes</taxon>
        <taxon>Dacrymycetales</taxon>
        <taxon>Dacrymycetaceae</taxon>
        <taxon>Dacryopinax</taxon>
    </lineage>
</organism>
<sequence length="160" mass="17324">MPIPSSAIAPSMYIVLTSHGFLANGYHWLILTTYMDGTCIAFHATQDPGWCYQQKEWQMITSMTLVVAILISKAHLSTSIDQILQDIPMETPAAEVSVTFSCCIWVKEAACHLVTGHLMTCNDVNTLEGEVIAAANQHADSIMIGGTGAVYRSRACGTAE</sequence>
<dbReference type="Pfam" id="PF21858">
    <property type="entry name" value="DUF6914"/>
    <property type="match status" value="1"/>
</dbReference>
<dbReference type="InterPro" id="IPR054208">
    <property type="entry name" value="DUF6914"/>
</dbReference>
<protein>
    <submittedName>
        <fullName evidence="1">Uncharacterized protein</fullName>
    </submittedName>
</protein>
<keyword evidence="2" id="KW-1185">Reference proteome</keyword>
<evidence type="ECO:0000313" key="2">
    <source>
        <dbReference type="Proteomes" id="UP000030653"/>
    </source>
</evidence>
<dbReference type="GeneID" id="63683439"/>
<accession>M5FW28</accession>
<reference evidence="1 2" key="1">
    <citation type="journal article" date="2012" name="Science">
        <title>The Paleozoic origin of enzymatic lignin decomposition reconstructed from 31 fungal genomes.</title>
        <authorList>
            <person name="Floudas D."/>
            <person name="Binder M."/>
            <person name="Riley R."/>
            <person name="Barry K."/>
            <person name="Blanchette R.A."/>
            <person name="Henrissat B."/>
            <person name="Martinez A.T."/>
            <person name="Otillar R."/>
            <person name="Spatafora J.W."/>
            <person name="Yadav J.S."/>
            <person name="Aerts A."/>
            <person name="Benoit I."/>
            <person name="Boyd A."/>
            <person name="Carlson A."/>
            <person name="Copeland A."/>
            <person name="Coutinho P.M."/>
            <person name="de Vries R.P."/>
            <person name="Ferreira P."/>
            <person name="Findley K."/>
            <person name="Foster B."/>
            <person name="Gaskell J."/>
            <person name="Glotzer D."/>
            <person name="Gorecki P."/>
            <person name="Heitman J."/>
            <person name="Hesse C."/>
            <person name="Hori C."/>
            <person name="Igarashi K."/>
            <person name="Jurgens J.A."/>
            <person name="Kallen N."/>
            <person name="Kersten P."/>
            <person name="Kohler A."/>
            <person name="Kuees U."/>
            <person name="Kumar T.K.A."/>
            <person name="Kuo A."/>
            <person name="LaButti K."/>
            <person name="Larrondo L.F."/>
            <person name="Lindquist E."/>
            <person name="Ling A."/>
            <person name="Lombard V."/>
            <person name="Lucas S."/>
            <person name="Lundell T."/>
            <person name="Martin R."/>
            <person name="McLaughlin D.J."/>
            <person name="Morgenstern I."/>
            <person name="Morin E."/>
            <person name="Murat C."/>
            <person name="Nagy L.G."/>
            <person name="Nolan M."/>
            <person name="Ohm R.A."/>
            <person name="Patyshakuliyeva A."/>
            <person name="Rokas A."/>
            <person name="Ruiz-Duenas F.J."/>
            <person name="Sabat G."/>
            <person name="Salamov A."/>
            <person name="Samejima M."/>
            <person name="Schmutz J."/>
            <person name="Slot J.C."/>
            <person name="St John F."/>
            <person name="Stenlid J."/>
            <person name="Sun H."/>
            <person name="Sun S."/>
            <person name="Syed K."/>
            <person name="Tsang A."/>
            <person name="Wiebenga A."/>
            <person name="Young D."/>
            <person name="Pisabarro A."/>
            <person name="Eastwood D.C."/>
            <person name="Martin F."/>
            <person name="Cullen D."/>
            <person name="Grigoriev I.V."/>
            <person name="Hibbett D.S."/>
        </authorList>
    </citation>
    <scope>NUCLEOTIDE SEQUENCE [LARGE SCALE GENOMIC DNA]</scope>
    <source>
        <strain evidence="1 2">DJM-731 SS1</strain>
    </source>
</reference>
<dbReference type="RefSeq" id="XP_040628968.1">
    <property type="nucleotide sequence ID" value="XM_040768377.1"/>
</dbReference>
<name>M5FW28_DACPD</name>
<proteinExistence type="predicted"/>
<dbReference type="AlphaFoldDB" id="M5FW28"/>
<dbReference type="HOGENOM" id="CLU_095741_2_1_1"/>